<gene>
    <name evidence="3" type="ORF">B0A50_07346</name>
</gene>
<reference evidence="3 4" key="1">
    <citation type="submission" date="2017-03" db="EMBL/GenBank/DDBJ databases">
        <title>Genomes of endolithic fungi from Antarctica.</title>
        <authorList>
            <person name="Coleine C."/>
            <person name="Masonjones S."/>
            <person name="Stajich J.E."/>
        </authorList>
    </citation>
    <scope>NUCLEOTIDE SEQUENCE [LARGE SCALE GENOMIC DNA]</scope>
    <source>
        <strain evidence="3 4">CCFEE 6315</strain>
    </source>
</reference>
<keyword evidence="4" id="KW-1185">Reference proteome</keyword>
<dbReference type="Proteomes" id="UP000308549">
    <property type="component" value="Unassembled WGS sequence"/>
</dbReference>
<evidence type="ECO:0000313" key="4">
    <source>
        <dbReference type="Proteomes" id="UP000308549"/>
    </source>
</evidence>
<feature type="transmembrane region" description="Helical" evidence="2">
    <location>
        <begin position="86"/>
        <end position="107"/>
    </location>
</feature>
<evidence type="ECO:0000256" key="1">
    <source>
        <dbReference type="SAM" id="MobiDB-lite"/>
    </source>
</evidence>
<dbReference type="AlphaFoldDB" id="A0A4V5N3E4"/>
<feature type="transmembrane region" description="Helical" evidence="2">
    <location>
        <begin position="119"/>
        <end position="145"/>
    </location>
</feature>
<protein>
    <submittedName>
        <fullName evidence="3">Uncharacterized protein</fullName>
    </submittedName>
</protein>
<accession>A0A4V5N3E4</accession>
<keyword evidence="2" id="KW-1133">Transmembrane helix</keyword>
<evidence type="ECO:0000313" key="3">
    <source>
        <dbReference type="EMBL" id="TKA23289.1"/>
    </source>
</evidence>
<comment type="caution">
    <text evidence="3">The sequence shown here is derived from an EMBL/GenBank/DDBJ whole genome shotgun (WGS) entry which is preliminary data.</text>
</comment>
<feature type="region of interest" description="Disordered" evidence="1">
    <location>
        <begin position="27"/>
        <end position="59"/>
    </location>
</feature>
<dbReference type="EMBL" id="NAJL01000058">
    <property type="protein sequence ID" value="TKA23289.1"/>
    <property type="molecule type" value="Genomic_DNA"/>
</dbReference>
<dbReference type="OrthoDB" id="2386090at2759"/>
<proteinExistence type="predicted"/>
<evidence type="ECO:0000256" key="2">
    <source>
        <dbReference type="SAM" id="Phobius"/>
    </source>
</evidence>
<organism evidence="3 4">
    <name type="scientific">Salinomyces thailandicus</name>
    <dbReference type="NCBI Taxonomy" id="706561"/>
    <lineage>
        <taxon>Eukaryota</taxon>
        <taxon>Fungi</taxon>
        <taxon>Dikarya</taxon>
        <taxon>Ascomycota</taxon>
        <taxon>Pezizomycotina</taxon>
        <taxon>Dothideomycetes</taxon>
        <taxon>Dothideomycetidae</taxon>
        <taxon>Mycosphaerellales</taxon>
        <taxon>Teratosphaeriaceae</taxon>
        <taxon>Salinomyces</taxon>
    </lineage>
</organism>
<keyword evidence="2" id="KW-0812">Transmembrane</keyword>
<feature type="compositionally biased region" description="Pro residues" evidence="1">
    <location>
        <begin position="39"/>
        <end position="48"/>
    </location>
</feature>
<keyword evidence="2" id="KW-0472">Membrane</keyword>
<name>A0A4V5N3E4_9PEZI</name>
<sequence>MSMLCSSVPRSLMTTPNIHALQHLRPATTAARRVRRPRPSPIPPPRVQPQPVATSPGDPSTPIAPLHSSLLNIYQAPVPLTVWTGIYRLCTLTWLLGCSFIWIPALVLDPATPLYNLPLALFATVLPFSSAVAPGQIVTSVNLHLPPSARRFKHKADLLHWTSHTPASTTRLRIQFLRFVPWLITREFYLEDMRKLPLNSRWRITNLEIVPGGKEERQVVAGSGLLGKGFEKYFWRYWVPEGRGEKLSRMPGVWGRIWDRVEGAAGARGEKNK</sequence>